<evidence type="ECO:0000256" key="1">
    <source>
        <dbReference type="ARBA" id="ARBA00022448"/>
    </source>
</evidence>
<dbReference type="EMBL" id="CP147920">
    <property type="protein sequence ID" value="XAU13922.1"/>
    <property type="molecule type" value="Genomic_DNA"/>
</dbReference>
<name>A0ABZ3H5W4_9BACT</name>
<keyword evidence="1" id="KW-0813">Transport</keyword>
<reference evidence="7 8" key="1">
    <citation type="submission" date="2024-03" db="EMBL/GenBank/DDBJ databases">
        <title>Sulfurimonas sp. HSL3-1.</title>
        <authorList>
            <person name="Wang S."/>
        </authorList>
    </citation>
    <scope>NUCLEOTIDE SEQUENCE [LARGE SCALE GENOMIC DNA]</scope>
    <source>
        <strain evidence="7 8">HSL3-1</strain>
    </source>
</reference>
<feature type="domain" description="FMN-binding" evidence="6">
    <location>
        <begin position="73"/>
        <end position="162"/>
    </location>
</feature>
<keyword evidence="5" id="KW-0249">Electron transport</keyword>
<accession>A0ABZ3H5W4</accession>
<dbReference type="SMART" id="SM00900">
    <property type="entry name" value="FMN_bind"/>
    <property type="match status" value="1"/>
</dbReference>
<evidence type="ECO:0000313" key="7">
    <source>
        <dbReference type="EMBL" id="XAU13922.1"/>
    </source>
</evidence>
<dbReference type="Pfam" id="PF04205">
    <property type="entry name" value="FMN_bind"/>
    <property type="match status" value="1"/>
</dbReference>
<evidence type="ECO:0000256" key="4">
    <source>
        <dbReference type="ARBA" id="ARBA00022643"/>
    </source>
</evidence>
<dbReference type="Proteomes" id="UP001447842">
    <property type="component" value="Chromosome"/>
</dbReference>
<keyword evidence="4" id="KW-0288">FMN</keyword>
<sequence>MTLILLSVGAAAAPLISPIDAMQHAFGAQSEVTKKNTLLSSKQAAAVTKRAKLKLETKIYRFYTAVLDGKTVGYGVLVTRQVRQKDATVLYMITPEGTIRAIEIIAFNEPPEYMPQHPYLEQFRGKDANATLRVGKDIPTVSGATLSARNVTDGARLALALFETVIRKR</sequence>
<dbReference type="RefSeq" id="WP_345971725.1">
    <property type="nucleotide sequence ID" value="NZ_CP147920.1"/>
</dbReference>
<keyword evidence="3" id="KW-0285">Flavoprotein</keyword>
<evidence type="ECO:0000313" key="8">
    <source>
        <dbReference type="Proteomes" id="UP001447842"/>
    </source>
</evidence>
<evidence type="ECO:0000256" key="3">
    <source>
        <dbReference type="ARBA" id="ARBA00022630"/>
    </source>
</evidence>
<gene>
    <name evidence="7" type="ORF">WCY31_06595</name>
</gene>
<dbReference type="InterPro" id="IPR010209">
    <property type="entry name" value="Ion_transpt_RnfG/RsxG"/>
</dbReference>
<organism evidence="7 8">
    <name type="scientific">Sulfurimonas diazotrophicus</name>
    <dbReference type="NCBI Taxonomy" id="3131939"/>
    <lineage>
        <taxon>Bacteria</taxon>
        <taxon>Pseudomonadati</taxon>
        <taxon>Campylobacterota</taxon>
        <taxon>Epsilonproteobacteria</taxon>
        <taxon>Campylobacterales</taxon>
        <taxon>Sulfurimonadaceae</taxon>
        <taxon>Sulfurimonas</taxon>
    </lineage>
</organism>
<dbReference type="InterPro" id="IPR007329">
    <property type="entry name" value="FMN-bd"/>
</dbReference>
<evidence type="ECO:0000256" key="2">
    <source>
        <dbReference type="ARBA" id="ARBA00022553"/>
    </source>
</evidence>
<keyword evidence="8" id="KW-1185">Reference proteome</keyword>
<dbReference type="PANTHER" id="PTHR36118">
    <property type="entry name" value="ION-TRANSLOCATING OXIDOREDUCTASE COMPLEX SUBUNIT G"/>
    <property type="match status" value="1"/>
</dbReference>
<dbReference type="PANTHER" id="PTHR36118:SF1">
    <property type="entry name" value="ION-TRANSLOCATING OXIDOREDUCTASE COMPLEX SUBUNIT G"/>
    <property type="match status" value="1"/>
</dbReference>
<evidence type="ECO:0000256" key="5">
    <source>
        <dbReference type="ARBA" id="ARBA00022982"/>
    </source>
</evidence>
<proteinExistence type="predicted"/>
<protein>
    <submittedName>
        <fullName evidence="7">FMN-binding protein</fullName>
    </submittedName>
</protein>
<evidence type="ECO:0000259" key="6">
    <source>
        <dbReference type="SMART" id="SM00900"/>
    </source>
</evidence>
<keyword evidence="2" id="KW-0597">Phosphoprotein</keyword>